<evidence type="ECO:0000313" key="2">
    <source>
        <dbReference type="Proteomes" id="UP001243403"/>
    </source>
</evidence>
<organism evidence="1 2">
    <name type="scientific">Flavobacterium algoritolerans</name>
    <dbReference type="NCBI Taxonomy" id="3041254"/>
    <lineage>
        <taxon>Bacteria</taxon>
        <taxon>Pseudomonadati</taxon>
        <taxon>Bacteroidota</taxon>
        <taxon>Flavobacteriia</taxon>
        <taxon>Flavobacteriales</taxon>
        <taxon>Flavobacteriaceae</taxon>
        <taxon>Flavobacterium</taxon>
    </lineage>
</organism>
<dbReference type="RefSeq" id="WP_282718313.1">
    <property type="nucleotide sequence ID" value="NZ_JASCRZ010000006.1"/>
</dbReference>
<evidence type="ECO:0000313" key="1">
    <source>
        <dbReference type="EMBL" id="MDI5895831.1"/>
    </source>
</evidence>
<name>A0ABT6VC72_9FLAO</name>
<dbReference type="EMBL" id="JASCRZ010000006">
    <property type="protein sequence ID" value="MDI5895831.1"/>
    <property type="molecule type" value="Genomic_DNA"/>
</dbReference>
<proteinExistence type="predicted"/>
<protein>
    <submittedName>
        <fullName evidence="1">Uncharacterized protein</fullName>
    </submittedName>
</protein>
<gene>
    <name evidence="1" type="ORF">QLS65_13100</name>
</gene>
<dbReference type="Proteomes" id="UP001243403">
    <property type="component" value="Unassembled WGS sequence"/>
</dbReference>
<keyword evidence="2" id="KW-1185">Reference proteome</keyword>
<sequence length="50" mass="5616">MNKVNGIINGLKFVLKYGVYITAIITIVKFAIDTFEAIEQKDAPKTLENE</sequence>
<comment type="caution">
    <text evidence="1">The sequence shown here is derived from an EMBL/GenBank/DDBJ whole genome shotgun (WGS) entry which is preliminary data.</text>
</comment>
<reference evidence="1 2" key="1">
    <citation type="submission" date="2023-04" db="EMBL/GenBank/DDBJ databases">
        <title>Two novel species of Flavobacterium.</title>
        <authorList>
            <person name="Liu Q."/>
            <person name="Xin Y.-H."/>
        </authorList>
    </citation>
    <scope>NUCLEOTIDE SEQUENCE [LARGE SCALE GENOMIC DNA]</scope>
    <source>
        <strain evidence="1 2">LB1P51</strain>
    </source>
</reference>
<accession>A0ABT6VC72</accession>